<dbReference type="Proteomes" id="UP000541444">
    <property type="component" value="Unassembled WGS sequence"/>
</dbReference>
<accession>A0A7J7MRL1</accession>
<evidence type="ECO:0000259" key="6">
    <source>
        <dbReference type="SMART" id="SM00385"/>
    </source>
</evidence>
<evidence type="ECO:0000313" key="9">
    <source>
        <dbReference type="Proteomes" id="UP000541444"/>
    </source>
</evidence>
<evidence type="ECO:0000256" key="2">
    <source>
        <dbReference type="ARBA" id="ARBA00023127"/>
    </source>
</evidence>
<evidence type="ECO:0000259" key="7">
    <source>
        <dbReference type="SMART" id="SM01332"/>
    </source>
</evidence>
<dbReference type="SUPFAM" id="SSF47954">
    <property type="entry name" value="Cyclin-like"/>
    <property type="match status" value="2"/>
</dbReference>
<feature type="compositionally biased region" description="Low complexity" evidence="5">
    <location>
        <begin position="324"/>
        <end position="341"/>
    </location>
</feature>
<evidence type="ECO:0000256" key="3">
    <source>
        <dbReference type="ARBA" id="ARBA00023306"/>
    </source>
</evidence>
<proteinExistence type="inferred from homology"/>
<keyword evidence="2 4" id="KW-0195">Cyclin</keyword>
<keyword evidence="1" id="KW-0132">Cell division</keyword>
<dbReference type="EMBL" id="JACGCM010001275">
    <property type="protein sequence ID" value="KAF6157338.1"/>
    <property type="molecule type" value="Genomic_DNA"/>
</dbReference>
<dbReference type="PANTHER" id="PTHR10177">
    <property type="entry name" value="CYCLINS"/>
    <property type="match status" value="1"/>
</dbReference>
<evidence type="ECO:0000256" key="1">
    <source>
        <dbReference type="ARBA" id="ARBA00022618"/>
    </source>
</evidence>
<dbReference type="AlphaFoldDB" id="A0A7J7MRL1"/>
<keyword evidence="9" id="KW-1185">Reference proteome</keyword>
<reference evidence="8 9" key="1">
    <citation type="journal article" date="2020" name="IScience">
        <title>Genome Sequencing of the Endangered Kingdonia uniflora (Circaeasteraceae, Ranunculales) Reveals Potential Mechanisms of Evolutionary Specialization.</title>
        <authorList>
            <person name="Sun Y."/>
            <person name="Deng T."/>
            <person name="Zhang A."/>
            <person name="Moore M.J."/>
            <person name="Landis J.B."/>
            <person name="Lin N."/>
            <person name="Zhang H."/>
            <person name="Zhang X."/>
            <person name="Huang J."/>
            <person name="Zhang X."/>
            <person name="Sun H."/>
            <person name="Wang H."/>
        </authorList>
    </citation>
    <scope>NUCLEOTIDE SEQUENCE [LARGE SCALE GENOMIC DNA]</scope>
    <source>
        <strain evidence="8">TB1705</strain>
        <tissue evidence="8">Leaf</tissue>
    </source>
</reference>
<name>A0A7J7MRL1_9MAGN</name>
<dbReference type="SMART" id="SM01332">
    <property type="entry name" value="Cyclin_C"/>
    <property type="match status" value="1"/>
</dbReference>
<evidence type="ECO:0000313" key="8">
    <source>
        <dbReference type="EMBL" id="KAF6157338.1"/>
    </source>
</evidence>
<dbReference type="Gene3D" id="1.10.472.10">
    <property type="entry name" value="Cyclin-like"/>
    <property type="match status" value="2"/>
</dbReference>
<comment type="caution">
    <text evidence="8">The sequence shown here is derived from an EMBL/GenBank/DDBJ whole genome shotgun (WGS) entry which is preliminary data.</text>
</comment>
<feature type="domain" description="Cyclin-like" evidence="6">
    <location>
        <begin position="108"/>
        <end position="198"/>
    </location>
</feature>
<dbReference type="InterPro" id="IPR004367">
    <property type="entry name" value="Cyclin_C-dom"/>
</dbReference>
<dbReference type="Pfam" id="PF02984">
    <property type="entry name" value="Cyclin_C"/>
    <property type="match status" value="1"/>
</dbReference>
<evidence type="ECO:0000256" key="5">
    <source>
        <dbReference type="SAM" id="MobiDB-lite"/>
    </source>
</evidence>
<dbReference type="InterPro" id="IPR013763">
    <property type="entry name" value="Cyclin-like_dom"/>
</dbReference>
<protein>
    <submittedName>
        <fullName evidence="8">Uncharacterized protein</fullName>
    </submittedName>
</protein>
<feature type="domain" description="Cyclin C-terminal" evidence="7">
    <location>
        <begin position="207"/>
        <end position="335"/>
    </location>
</feature>
<dbReference type="Pfam" id="PF00134">
    <property type="entry name" value="Cyclin_N"/>
    <property type="match status" value="1"/>
</dbReference>
<dbReference type="CDD" id="cd20544">
    <property type="entry name" value="CYCLIN_AtCycD-like_rpt2"/>
    <property type="match status" value="1"/>
</dbReference>
<comment type="similarity">
    <text evidence="4">Belongs to the cyclin family.</text>
</comment>
<gene>
    <name evidence="8" type="ORF">GIB67_004276</name>
</gene>
<dbReference type="SMART" id="SM00385">
    <property type="entry name" value="CYCLIN"/>
    <property type="match status" value="1"/>
</dbReference>
<feature type="compositionally biased region" description="Basic and acidic residues" evidence="5">
    <location>
        <begin position="347"/>
        <end position="357"/>
    </location>
</feature>
<dbReference type="OrthoDB" id="5590282at2759"/>
<keyword evidence="3" id="KW-0131">Cell cycle</keyword>
<dbReference type="InterPro" id="IPR039361">
    <property type="entry name" value="Cyclin"/>
</dbReference>
<dbReference type="InterPro" id="IPR006671">
    <property type="entry name" value="Cyclin_N"/>
</dbReference>
<sequence length="357" mass="39995">MSDLLDLLCDEDVRSFNEQSNYNYDYSQNSAFFIEIEDSIVELVEGEGDFAPEFDSSARFQSQLGDDLVRQEFVSWILKVTISIDDDDDDDDDDGYYGDATNTSLRGNLVACVNATYGLQPLTACLSVSYLDRYLASQVVPEDKGWVLQLVCVACFSLAAKLEESRPPTFRQLKGECEELIPDFNLESIYDAEIHVLSALDWRMRSVTPFTFIDFFAKKVDSTGTATEFLISRATNLILTTIKEISILDYWPSSMAAGAILIAAREVPKLSPIGPENALIWCHGLNKDRIEICYELLQDIVVGNTSKEWMKKRPKVPPHLNAMTGSETISSGSSPCSTSVSNRKRKLEFNDKDTLDN</sequence>
<dbReference type="InterPro" id="IPR036915">
    <property type="entry name" value="Cyclin-like_sf"/>
</dbReference>
<dbReference type="GO" id="GO:0051301">
    <property type="term" value="P:cell division"/>
    <property type="evidence" value="ECO:0007669"/>
    <property type="project" value="UniProtKB-KW"/>
</dbReference>
<organism evidence="8 9">
    <name type="scientific">Kingdonia uniflora</name>
    <dbReference type="NCBI Taxonomy" id="39325"/>
    <lineage>
        <taxon>Eukaryota</taxon>
        <taxon>Viridiplantae</taxon>
        <taxon>Streptophyta</taxon>
        <taxon>Embryophyta</taxon>
        <taxon>Tracheophyta</taxon>
        <taxon>Spermatophyta</taxon>
        <taxon>Magnoliopsida</taxon>
        <taxon>Ranunculales</taxon>
        <taxon>Circaeasteraceae</taxon>
        <taxon>Kingdonia</taxon>
    </lineage>
</organism>
<evidence type="ECO:0000256" key="4">
    <source>
        <dbReference type="RuleBase" id="RU000383"/>
    </source>
</evidence>
<feature type="region of interest" description="Disordered" evidence="5">
    <location>
        <begin position="315"/>
        <end position="357"/>
    </location>
</feature>